<dbReference type="Pfam" id="PF00373">
    <property type="entry name" value="FERM_M"/>
    <property type="match status" value="1"/>
</dbReference>
<dbReference type="PANTHER" id="PTHR23280:SF21">
    <property type="entry name" value="PROTEIN 4.1 HOMOLOG"/>
    <property type="match status" value="1"/>
</dbReference>
<proteinExistence type="predicted"/>
<feature type="region of interest" description="Disordered" evidence="6">
    <location>
        <begin position="341"/>
        <end position="367"/>
    </location>
</feature>
<dbReference type="InterPro" id="IPR014847">
    <property type="entry name" value="FA"/>
</dbReference>
<dbReference type="EMBL" id="LR899574">
    <property type="protein sequence ID" value="CAD7240724.1"/>
    <property type="molecule type" value="Genomic_DNA"/>
</dbReference>
<dbReference type="OrthoDB" id="6589456at2759"/>
<dbReference type="EMBL" id="CAJPEV010000057">
    <property type="protein sequence ID" value="CAG0879754.1"/>
    <property type="molecule type" value="Genomic_DNA"/>
</dbReference>
<dbReference type="GO" id="GO:0005886">
    <property type="term" value="C:plasma membrane"/>
    <property type="evidence" value="ECO:0007669"/>
    <property type="project" value="TreeGrafter"/>
</dbReference>
<dbReference type="GO" id="GO:0005912">
    <property type="term" value="C:adherens junction"/>
    <property type="evidence" value="ECO:0007669"/>
    <property type="project" value="UniProtKB-SubCell"/>
</dbReference>
<dbReference type="AlphaFoldDB" id="A0A7R8WYT4"/>
<feature type="domain" description="FERM" evidence="7">
    <location>
        <begin position="28"/>
        <end position="309"/>
    </location>
</feature>
<dbReference type="FunFam" id="3.10.20.90:FF:000039">
    <property type="entry name" value="Tyrosine-protein phosphatase non-receptor type"/>
    <property type="match status" value="1"/>
</dbReference>
<comment type="subcellular location">
    <subcellularLocation>
        <location evidence="1">Cell junction</location>
        <location evidence="1">Adherens junction</location>
    </subcellularLocation>
    <subcellularLocation>
        <location evidence="5">Cell projection</location>
        <location evidence="5">Rhabdomere</location>
    </subcellularLocation>
</comment>
<evidence type="ECO:0000259" key="7">
    <source>
        <dbReference type="PROSITE" id="PS50057"/>
    </source>
</evidence>
<dbReference type="InterPro" id="IPR000299">
    <property type="entry name" value="FERM_domain"/>
</dbReference>
<sequence length="367" mass="42142">MPGVTAAAPNNAAEKSPKMKMQSGGKKVLARIKLLDGTIFETPIDKRANGVELLNIVCSHLNLMEKDYFSLTYTDHNKILTWLDLTKRISKQIGDAQLEFKFEVKFYPPDPAQLQEDITRYQLCLQIRDDILSGKLPCSFVTHALLGSYLAQSELGDYDPEEHGTNYLEELRFAPNQSPELEEKVMELHRTHRGQTPAEAELHYLENAKKLAMYGVDLHPAKDSEGVAIMLGVCASGLLVYRDRLRINRFAWPKILKISYKRSHFYIKIRPGEFEQFESTIGFKLENHRAAKRLWKTCVEHHTFFRLASPETPSKRSGLFPRLGSRFRYSGRTQYQTRQSLIDRPPPNFDRTLGKRFSSRSMDGELC</sequence>
<dbReference type="SUPFAM" id="SSF47031">
    <property type="entry name" value="Second domain of FERM"/>
    <property type="match status" value="1"/>
</dbReference>
<dbReference type="InterPro" id="IPR011993">
    <property type="entry name" value="PH-like_dom_sf"/>
</dbReference>
<dbReference type="FunFam" id="2.30.29.30:FF:000001">
    <property type="entry name" value="Erythrocyte membrane protein band 4.1"/>
    <property type="match status" value="1"/>
</dbReference>
<dbReference type="GO" id="GO:0031032">
    <property type="term" value="P:actomyosin structure organization"/>
    <property type="evidence" value="ECO:0007669"/>
    <property type="project" value="TreeGrafter"/>
</dbReference>
<dbReference type="InterPro" id="IPR018979">
    <property type="entry name" value="FERM_N"/>
</dbReference>
<evidence type="ECO:0000256" key="2">
    <source>
        <dbReference type="ARBA" id="ARBA00022025"/>
    </source>
</evidence>
<dbReference type="InterPro" id="IPR019748">
    <property type="entry name" value="FERM_central"/>
</dbReference>
<dbReference type="InterPro" id="IPR018980">
    <property type="entry name" value="FERM_PH-like_C"/>
</dbReference>
<dbReference type="Gene3D" id="3.10.20.90">
    <property type="entry name" value="Phosphatidylinositol 3-kinase Catalytic Subunit, Chain A, domain 1"/>
    <property type="match status" value="1"/>
</dbReference>
<dbReference type="InterPro" id="IPR035963">
    <property type="entry name" value="FERM_2"/>
</dbReference>
<evidence type="ECO:0000313" key="8">
    <source>
        <dbReference type="EMBL" id="CAD7240724.1"/>
    </source>
</evidence>
<name>A0A7R8WYT4_9CRUS</name>
<dbReference type="InterPro" id="IPR019749">
    <property type="entry name" value="Band_41_domain"/>
</dbReference>
<evidence type="ECO:0000256" key="6">
    <source>
        <dbReference type="SAM" id="MobiDB-lite"/>
    </source>
</evidence>
<dbReference type="PRINTS" id="PR00661">
    <property type="entry name" value="ERMFAMILY"/>
</dbReference>
<dbReference type="CDD" id="cd14473">
    <property type="entry name" value="FERM_B-lobe"/>
    <property type="match status" value="1"/>
</dbReference>
<evidence type="ECO:0000256" key="3">
    <source>
        <dbReference type="ARBA" id="ARBA00022553"/>
    </source>
</evidence>
<dbReference type="GO" id="GO:0008092">
    <property type="term" value="F:cytoskeletal protein binding"/>
    <property type="evidence" value="ECO:0007669"/>
    <property type="project" value="InterPro"/>
</dbReference>
<reference evidence="8" key="1">
    <citation type="submission" date="2020-11" db="EMBL/GenBank/DDBJ databases">
        <authorList>
            <person name="Tran Van P."/>
        </authorList>
    </citation>
    <scope>NUCLEOTIDE SEQUENCE</scope>
</reference>
<gene>
    <name evidence="8" type="ORF">DSTB1V02_LOCUS735</name>
</gene>
<dbReference type="CDD" id="cd13184">
    <property type="entry name" value="FERM_C_4_1_family"/>
    <property type="match status" value="1"/>
</dbReference>
<dbReference type="SUPFAM" id="SSF54236">
    <property type="entry name" value="Ubiquitin-like"/>
    <property type="match status" value="1"/>
</dbReference>
<dbReference type="GO" id="GO:0048731">
    <property type="term" value="P:system development"/>
    <property type="evidence" value="ECO:0007669"/>
    <property type="project" value="UniProtKB-ARBA"/>
</dbReference>
<keyword evidence="3" id="KW-0597">Phosphoprotein</keyword>
<dbReference type="Proteomes" id="UP000677054">
    <property type="component" value="Unassembled WGS sequence"/>
</dbReference>
<dbReference type="PANTHER" id="PTHR23280">
    <property type="entry name" value="4.1 G PROTEIN"/>
    <property type="match status" value="1"/>
</dbReference>
<evidence type="ECO:0000256" key="5">
    <source>
        <dbReference type="ARBA" id="ARBA00043944"/>
    </source>
</evidence>
<dbReference type="Gene3D" id="1.20.80.10">
    <property type="match status" value="1"/>
</dbReference>
<evidence type="ECO:0000256" key="4">
    <source>
        <dbReference type="ARBA" id="ARBA00022949"/>
    </source>
</evidence>
<dbReference type="GO" id="GO:0005856">
    <property type="term" value="C:cytoskeleton"/>
    <property type="evidence" value="ECO:0007669"/>
    <property type="project" value="TreeGrafter"/>
</dbReference>
<dbReference type="InterPro" id="IPR019747">
    <property type="entry name" value="FERM_CS"/>
</dbReference>
<evidence type="ECO:0000313" key="9">
    <source>
        <dbReference type="Proteomes" id="UP000677054"/>
    </source>
</evidence>
<dbReference type="Pfam" id="PF08736">
    <property type="entry name" value="FA"/>
    <property type="match status" value="1"/>
</dbReference>
<dbReference type="SMART" id="SM00295">
    <property type="entry name" value="B41"/>
    <property type="match status" value="1"/>
</dbReference>
<accession>A0A7R8WYT4</accession>
<dbReference type="InterPro" id="IPR000798">
    <property type="entry name" value="Ez/rad/moesin-like"/>
</dbReference>
<dbReference type="PRINTS" id="PR00935">
    <property type="entry name" value="BAND41"/>
</dbReference>
<organism evidence="8">
    <name type="scientific">Darwinula stevensoni</name>
    <dbReference type="NCBI Taxonomy" id="69355"/>
    <lineage>
        <taxon>Eukaryota</taxon>
        <taxon>Metazoa</taxon>
        <taxon>Ecdysozoa</taxon>
        <taxon>Arthropoda</taxon>
        <taxon>Crustacea</taxon>
        <taxon>Oligostraca</taxon>
        <taxon>Ostracoda</taxon>
        <taxon>Podocopa</taxon>
        <taxon>Podocopida</taxon>
        <taxon>Darwinulocopina</taxon>
        <taxon>Darwinuloidea</taxon>
        <taxon>Darwinulidae</taxon>
        <taxon>Darwinula</taxon>
    </lineage>
</organism>
<dbReference type="SUPFAM" id="SSF50729">
    <property type="entry name" value="PH domain-like"/>
    <property type="match status" value="1"/>
</dbReference>
<dbReference type="InterPro" id="IPR029071">
    <property type="entry name" value="Ubiquitin-like_domsf"/>
</dbReference>
<keyword evidence="4" id="KW-0965">Cell junction</keyword>
<dbReference type="PROSITE" id="PS00661">
    <property type="entry name" value="FERM_2"/>
    <property type="match status" value="1"/>
</dbReference>
<dbReference type="Gene3D" id="2.30.29.30">
    <property type="entry name" value="Pleckstrin-homology domain (PH domain)/Phosphotyrosine-binding domain (PTB)"/>
    <property type="match status" value="1"/>
</dbReference>
<dbReference type="PROSITE" id="PS50057">
    <property type="entry name" value="FERM_3"/>
    <property type="match status" value="1"/>
</dbReference>
<dbReference type="GO" id="GO:0009887">
    <property type="term" value="P:animal organ morphogenesis"/>
    <property type="evidence" value="ECO:0007669"/>
    <property type="project" value="UniProtKB-ARBA"/>
</dbReference>
<dbReference type="Pfam" id="PF09379">
    <property type="entry name" value="FERM_N"/>
    <property type="match status" value="1"/>
</dbReference>
<keyword evidence="9" id="KW-1185">Reference proteome</keyword>
<dbReference type="SMART" id="SM01196">
    <property type="entry name" value="FERM_C"/>
    <property type="match status" value="1"/>
</dbReference>
<evidence type="ECO:0000256" key="1">
    <source>
        <dbReference type="ARBA" id="ARBA00004536"/>
    </source>
</evidence>
<dbReference type="InterPro" id="IPR014352">
    <property type="entry name" value="FERM/acyl-CoA-bd_prot_sf"/>
</dbReference>
<dbReference type="Pfam" id="PF09380">
    <property type="entry name" value="FERM_C"/>
    <property type="match status" value="1"/>
</dbReference>
<dbReference type="SMART" id="SM01195">
    <property type="entry name" value="FA"/>
    <property type="match status" value="1"/>
</dbReference>
<dbReference type="FunFam" id="1.20.80.10:FF:000001">
    <property type="entry name" value="Erythrocyte membrane protein band 4.1"/>
    <property type="match status" value="1"/>
</dbReference>
<protein>
    <recommendedName>
        <fullName evidence="2">Moesin/ezrin/radixin homolog 1</fullName>
    </recommendedName>
</protein>
<dbReference type="PROSITE" id="PS00660">
    <property type="entry name" value="FERM_1"/>
    <property type="match status" value="1"/>
</dbReference>
<feature type="region of interest" description="Disordered" evidence="6">
    <location>
        <begin position="1"/>
        <end position="22"/>
    </location>
</feature>